<dbReference type="Gene3D" id="3.40.30.10">
    <property type="entry name" value="Glutaredoxin"/>
    <property type="match status" value="1"/>
</dbReference>
<evidence type="ECO:0000256" key="2">
    <source>
        <dbReference type="PROSITE-ProRule" id="PRU01282"/>
    </source>
</evidence>
<name>A0A074VDR4_9NEIS</name>
<organism evidence="3 4">
    <name type="scientific">Snodgrassella alvi SCGC AB-598-J21</name>
    <dbReference type="NCBI Taxonomy" id="1385367"/>
    <lineage>
        <taxon>Bacteria</taxon>
        <taxon>Pseudomonadati</taxon>
        <taxon>Pseudomonadota</taxon>
        <taxon>Betaproteobacteria</taxon>
        <taxon>Neisseriales</taxon>
        <taxon>Neisseriaceae</taxon>
        <taxon>Snodgrassella</taxon>
    </lineage>
</organism>
<protein>
    <submittedName>
        <fullName evidence="3">Arsenate reductase, glutaredoxin family</fullName>
    </submittedName>
</protein>
<dbReference type="SUPFAM" id="SSF52833">
    <property type="entry name" value="Thioredoxin-like"/>
    <property type="match status" value="1"/>
</dbReference>
<gene>
    <name evidence="3" type="ORF">SASC598J21_015440</name>
</gene>
<dbReference type="InterPro" id="IPR036249">
    <property type="entry name" value="Thioredoxin-like_sf"/>
</dbReference>
<evidence type="ECO:0000313" key="4">
    <source>
        <dbReference type="Proteomes" id="UP000027644"/>
    </source>
</evidence>
<evidence type="ECO:0000256" key="1">
    <source>
        <dbReference type="ARBA" id="ARBA00007198"/>
    </source>
</evidence>
<dbReference type="NCBIfam" id="TIGR01617">
    <property type="entry name" value="arsC_related"/>
    <property type="match status" value="1"/>
</dbReference>
<dbReference type="AlphaFoldDB" id="A0A074VDR4"/>
<sequence length="117" mass="13630">MSIQIYGISQCNTVKKARKWLADQHINAEFIDFKKTPPTLTDIQFWLTQVPKETLINRKGTTWRKLSNNEQTIALSNDDEAIRLMINHPSVIKRPVLVKNQLILVGFDPQRYTEFFA</sequence>
<accession>A0A074VDR4</accession>
<comment type="caution">
    <text evidence="3">The sequence shown here is derived from an EMBL/GenBank/DDBJ whole genome shotgun (WGS) entry which is preliminary data.</text>
</comment>
<dbReference type="PANTHER" id="PTHR30041">
    <property type="entry name" value="ARSENATE REDUCTASE"/>
    <property type="match status" value="1"/>
</dbReference>
<dbReference type="PROSITE" id="PS51353">
    <property type="entry name" value="ARSC"/>
    <property type="match status" value="1"/>
</dbReference>
<dbReference type="InterPro" id="IPR006504">
    <property type="entry name" value="Tscrpt_reg_Spx/MgsR"/>
</dbReference>
<dbReference type="Proteomes" id="UP000027644">
    <property type="component" value="Unassembled WGS sequence"/>
</dbReference>
<dbReference type="InterPro" id="IPR006660">
    <property type="entry name" value="Arsenate_reductase-like"/>
</dbReference>
<dbReference type="PANTHER" id="PTHR30041:SF8">
    <property type="entry name" value="PROTEIN YFFB"/>
    <property type="match status" value="1"/>
</dbReference>
<comment type="similarity">
    <text evidence="1 2">Belongs to the ArsC family.</text>
</comment>
<dbReference type="Pfam" id="PF03960">
    <property type="entry name" value="ArsC"/>
    <property type="match status" value="1"/>
</dbReference>
<dbReference type="EMBL" id="AVQL01000447">
    <property type="protein sequence ID" value="KEQ00640.1"/>
    <property type="molecule type" value="Genomic_DNA"/>
</dbReference>
<proteinExistence type="inferred from homology"/>
<evidence type="ECO:0000313" key="3">
    <source>
        <dbReference type="EMBL" id="KEQ00640.1"/>
    </source>
</evidence>
<reference evidence="3 4" key="1">
    <citation type="journal article" date="2014" name="PLoS Genet.">
        <title>Hidden diversity in honey bee gut symbionts detected by single-cell genomics.</title>
        <authorList>
            <person name="Engel P."/>
            <person name="Stepanauskas R."/>
            <person name="Moran N."/>
        </authorList>
    </citation>
    <scope>NUCLEOTIDE SEQUENCE [LARGE SCALE GENOMIC DNA]</scope>
    <source>
        <strain evidence="3 4">SCGC AB-598-J21</strain>
    </source>
</reference>